<evidence type="ECO:0000256" key="1">
    <source>
        <dbReference type="SAM" id="MobiDB-lite"/>
    </source>
</evidence>
<feature type="region of interest" description="Disordered" evidence="1">
    <location>
        <begin position="108"/>
        <end position="135"/>
    </location>
</feature>
<name>A0A0W0WUP9_9GAMM</name>
<feature type="compositionally biased region" description="Polar residues" evidence="1">
    <location>
        <begin position="907"/>
        <end position="924"/>
    </location>
</feature>
<comment type="caution">
    <text evidence="2">The sequence shown here is derived from an EMBL/GenBank/DDBJ whole genome shotgun (WGS) entry which is preliminary data.</text>
</comment>
<feature type="region of interest" description="Disordered" evidence="1">
    <location>
        <begin position="864"/>
        <end position="883"/>
    </location>
</feature>
<keyword evidence="3" id="KW-1185">Reference proteome</keyword>
<feature type="region of interest" description="Disordered" evidence="1">
    <location>
        <begin position="53"/>
        <end position="88"/>
    </location>
</feature>
<feature type="compositionally biased region" description="Polar residues" evidence="1">
    <location>
        <begin position="119"/>
        <end position="128"/>
    </location>
</feature>
<reference evidence="2 3" key="1">
    <citation type="submission" date="2015-11" db="EMBL/GenBank/DDBJ databases">
        <title>Genomic analysis of 38 Legionella species identifies large and diverse effector repertoires.</title>
        <authorList>
            <person name="Burstein D."/>
            <person name="Amaro F."/>
            <person name="Zusman T."/>
            <person name="Lifshitz Z."/>
            <person name="Cohen O."/>
            <person name="Gilbert J.A."/>
            <person name="Pupko T."/>
            <person name="Shuman H.A."/>
            <person name="Segal G."/>
        </authorList>
    </citation>
    <scope>NUCLEOTIDE SEQUENCE [LARGE SCALE GENOMIC DNA]</scope>
    <source>
        <strain evidence="2 3">ATCC 49506</strain>
    </source>
</reference>
<protein>
    <submittedName>
        <fullName evidence="2">Uncharacterized protein</fullName>
    </submittedName>
</protein>
<dbReference type="STRING" id="45070.Lnau_0862"/>
<feature type="region of interest" description="Disordered" evidence="1">
    <location>
        <begin position="898"/>
        <end position="924"/>
    </location>
</feature>
<dbReference type="AlphaFoldDB" id="A0A0W0WUP9"/>
<organism evidence="2 3">
    <name type="scientific">Legionella nautarum</name>
    <dbReference type="NCBI Taxonomy" id="45070"/>
    <lineage>
        <taxon>Bacteria</taxon>
        <taxon>Pseudomonadati</taxon>
        <taxon>Pseudomonadota</taxon>
        <taxon>Gammaproteobacteria</taxon>
        <taxon>Legionellales</taxon>
        <taxon>Legionellaceae</taxon>
        <taxon>Legionella</taxon>
    </lineage>
</organism>
<dbReference type="PATRIC" id="fig|45070.6.peg.914"/>
<dbReference type="Proteomes" id="UP000054725">
    <property type="component" value="Unassembled WGS sequence"/>
</dbReference>
<feature type="compositionally biased region" description="Basic and acidic residues" evidence="1">
    <location>
        <begin position="803"/>
        <end position="813"/>
    </location>
</feature>
<gene>
    <name evidence="2" type="ORF">Lnau_0862</name>
</gene>
<evidence type="ECO:0000313" key="2">
    <source>
        <dbReference type="EMBL" id="KTD35878.1"/>
    </source>
</evidence>
<accession>A0A0W0WUP9</accession>
<sequence length="924" mass="105354">MDMLTKDDTTIVDVEGKKEKIIDNLRGFAGALVDCIANASFDMPLEDEAINSNQSLEQEKVATTEDEEPKKDNITQEQASETLDNKEDSSESHSFWYWLSSLVGYGSPTPPGSPDKSPARSSVSPNKSESAKELGKDSRSLIGVFERASKHYLDKDSYWSLISGFFRQRSFEQTINDLKSFSDPILRLQAFYLFTSAKGATWHSGSANVAVYTSAIRVIPGYENDEQSVSDEFIHRVIIPNLRPLVDLEIIARIEGRAEFLDQKEVERRKVEAECQVYLNQAASIELFNDAELARKTAVDNPEKQVFHLSARKLSAKELELKQKRTKSKIDENELVWQFTWYDSTGNPNLLEMTSGLESLLTSFHLIDTQKESVDSEIKLKLAEFSRLEKEYEERTNVVLEPSAEELEDLKSSYVITKKDKQYQLTWYDNQGNKVPLVLSHHYLLATWLATKENLTKEDLPVLRIYLQPQFANPELSLKICCRQLAEEHLARTKVLINPSSKELQNLSLTYVIAGQDKEYELTWYDSFGKTHSVNLEGYDSFSKWLKDKEALSHEELPRLRTYLQQVKMRNEVNQTAKKSLGREILEKKGVTLICTDDLQRIPPYKLSVGIYILTRSPDPKTGEWILYQRQKGGVNIPVNVKDEGSNDWDDFHRFLAEKQSPFSAVQLTSNDQAKLKKKIMAAMPVPKEKNLCRAVEAFQVKHAREFPACTFVVTKKDSEWQLFYIDTLQHAVAVSVSSDKLPKVHELFSQWKEEEAQSLVDEQLKELSSHLIDYKPANQIKMSEFSLIAKCIAGQLSKQKELEETTKSHESLAEDSSTQSSDQVSEESTFPYTRISMPEPGRLNLSDYTKVSEWWGKRTVLKNGESASPCPRTSMPEPGRLNLSDYTKVTAWWGERPVLKPEEQTPPKQTSEDSSVSQSVYNP</sequence>
<evidence type="ECO:0000313" key="3">
    <source>
        <dbReference type="Proteomes" id="UP000054725"/>
    </source>
</evidence>
<feature type="compositionally biased region" description="Basic and acidic residues" evidence="1">
    <location>
        <begin position="57"/>
        <end position="74"/>
    </location>
</feature>
<proteinExistence type="predicted"/>
<feature type="compositionally biased region" description="Polar residues" evidence="1">
    <location>
        <begin position="815"/>
        <end position="832"/>
    </location>
</feature>
<dbReference type="EMBL" id="LNYO01000013">
    <property type="protein sequence ID" value="KTD35878.1"/>
    <property type="molecule type" value="Genomic_DNA"/>
</dbReference>
<feature type="region of interest" description="Disordered" evidence="1">
    <location>
        <begin position="803"/>
        <end position="838"/>
    </location>
</feature>